<name>A0AAD8LMX6_BABGI</name>
<feature type="compositionally biased region" description="Basic residues" evidence="1">
    <location>
        <begin position="123"/>
        <end position="132"/>
    </location>
</feature>
<dbReference type="EMBL" id="JAVEPI010000004">
    <property type="protein sequence ID" value="KAK1442358.1"/>
    <property type="molecule type" value="Genomic_DNA"/>
</dbReference>
<dbReference type="AlphaFoldDB" id="A0AAD8LMX6"/>
<keyword evidence="3" id="KW-1185">Reference proteome</keyword>
<sequence>MFSYLGDDAAIRKQLEASLGLDKVESGSDSGEEIQPVEQQSEEGHRKRAGVGFKAEKKRVFCAEESKLKEVLKSNKKGLTSKPKPLRKEQTKEEKESSEEEEELSRVEMILKANSNKKEKRDKIKKRRMGAS</sequence>
<accession>A0AAD8LMX6</accession>
<feature type="region of interest" description="Disordered" evidence="1">
    <location>
        <begin position="72"/>
        <end position="132"/>
    </location>
</feature>
<organism evidence="2 3">
    <name type="scientific">Babesia gibsoni</name>
    <dbReference type="NCBI Taxonomy" id="33632"/>
    <lineage>
        <taxon>Eukaryota</taxon>
        <taxon>Sar</taxon>
        <taxon>Alveolata</taxon>
        <taxon>Apicomplexa</taxon>
        <taxon>Aconoidasida</taxon>
        <taxon>Piroplasmida</taxon>
        <taxon>Babesiidae</taxon>
        <taxon>Babesia</taxon>
    </lineage>
</organism>
<comment type="caution">
    <text evidence="2">The sequence shown here is derived from an EMBL/GenBank/DDBJ whole genome shotgun (WGS) entry which is preliminary data.</text>
</comment>
<proteinExistence type="predicted"/>
<evidence type="ECO:0000313" key="2">
    <source>
        <dbReference type="EMBL" id="KAK1442358.1"/>
    </source>
</evidence>
<evidence type="ECO:0000313" key="3">
    <source>
        <dbReference type="Proteomes" id="UP001230268"/>
    </source>
</evidence>
<reference evidence="2" key="1">
    <citation type="submission" date="2023-08" db="EMBL/GenBank/DDBJ databases">
        <title>Draft sequence of the Babesia gibsoni genome.</title>
        <authorList>
            <person name="Yamagishi J.Y."/>
            <person name="Xuan X.X."/>
        </authorList>
    </citation>
    <scope>NUCLEOTIDE SEQUENCE</scope>
    <source>
        <strain evidence="2">Azabu</strain>
    </source>
</reference>
<dbReference type="Proteomes" id="UP001230268">
    <property type="component" value="Unassembled WGS sequence"/>
</dbReference>
<protein>
    <submittedName>
        <fullName evidence="2">Uncharacterized protein</fullName>
    </submittedName>
</protein>
<evidence type="ECO:0000256" key="1">
    <source>
        <dbReference type="SAM" id="MobiDB-lite"/>
    </source>
</evidence>
<feature type="region of interest" description="Disordered" evidence="1">
    <location>
        <begin position="22"/>
        <end position="51"/>
    </location>
</feature>
<feature type="compositionally biased region" description="Basic and acidic residues" evidence="1">
    <location>
        <begin position="86"/>
        <end position="95"/>
    </location>
</feature>
<gene>
    <name evidence="2" type="ORF">BgAZ_403880</name>
</gene>